<keyword evidence="1 4" id="KW-0560">Oxidoreductase</keyword>
<keyword evidence="8" id="KW-1185">Reference proteome</keyword>
<evidence type="ECO:0000256" key="4">
    <source>
        <dbReference type="HAMAP-Rule" id="MF_02035"/>
    </source>
</evidence>
<comment type="cofactor">
    <cofactor evidence="4">
        <name>Fe(2+)</name>
        <dbReference type="ChEBI" id="CHEBI:29033"/>
    </cofactor>
</comment>
<dbReference type="PANTHER" id="PTHR23150">
    <property type="entry name" value="SULFATASE MODIFYING FACTOR 1, 2"/>
    <property type="match status" value="1"/>
</dbReference>
<evidence type="ECO:0000256" key="3">
    <source>
        <dbReference type="ARBA" id="ARBA00037882"/>
    </source>
</evidence>
<evidence type="ECO:0000313" key="7">
    <source>
        <dbReference type="EMBL" id="PXX13299.1"/>
    </source>
</evidence>
<dbReference type="UniPathway" id="UPA01014"/>
<feature type="binding site" evidence="4">
    <location>
        <position position="406"/>
    </location>
    <ligand>
        <name>gamma-L-glutamyl-L-cysteine</name>
        <dbReference type="ChEBI" id="CHEBI:58173"/>
    </ligand>
</feature>
<evidence type="ECO:0000313" key="8">
    <source>
        <dbReference type="Proteomes" id="UP000247781"/>
    </source>
</evidence>
<dbReference type="PANTHER" id="PTHR23150:SF36">
    <property type="entry name" value="HERCYNINE OXYGENASE"/>
    <property type="match status" value="1"/>
</dbReference>
<feature type="binding site" evidence="4">
    <location>
        <begin position="81"/>
        <end position="84"/>
    </location>
    <ligand>
        <name>gamma-L-glutamyl-L-cysteine</name>
        <dbReference type="ChEBI" id="CHEBI:58173"/>
    </ligand>
</feature>
<dbReference type="Proteomes" id="UP000247781">
    <property type="component" value="Unassembled WGS sequence"/>
</dbReference>
<comment type="similarity">
    <text evidence="4">Belongs to the EgtB family.</text>
</comment>
<evidence type="ECO:0000256" key="1">
    <source>
        <dbReference type="ARBA" id="ARBA00023002"/>
    </source>
</evidence>
<dbReference type="GO" id="GO:0005506">
    <property type="term" value="F:iron ion binding"/>
    <property type="evidence" value="ECO:0007669"/>
    <property type="project" value="UniProtKB-UniRule"/>
</dbReference>
<keyword evidence="4" id="KW-0479">Metal-binding</keyword>
<dbReference type="GO" id="GO:0044875">
    <property type="term" value="F:gamma-glutamyl hercynylcysteine sulfoxide synthase activity"/>
    <property type="evidence" value="ECO:0007669"/>
    <property type="project" value="UniProtKB-EC"/>
</dbReference>
<comment type="caution">
    <text evidence="7">The sequence shown here is derived from an EMBL/GenBank/DDBJ whole genome shotgun (WGS) entry which is preliminary data.</text>
</comment>
<protein>
    <recommendedName>
        <fullName evidence="4">Hercynine oxygenase</fullName>
        <ecNumber evidence="4">1.14.99.50</ecNumber>
    </recommendedName>
    <alternativeName>
        <fullName evidence="4">Gamma-glutamyl hercynylcysteine S-oxide synthase</fullName>
    </alternativeName>
</protein>
<proteinExistence type="inferred from homology"/>
<dbReference type="InterPro" id="IPR042095">
    <property type="entry name" value="SUMF_sf"/>
</dbReference>
<dbReference type="SUPFAM" id="SSF56436">
    <property type="entry name" value="C-type lectin-like"/>
    <property type="match status" value="1"/>
</dbReference>
<sequence>MTRETLARELTYARDRTLRLVDFDDAELGRQYDPLMSPLVWDLAHIGWQEELWLLRGNNPDRPGLLEPQVERCYDAFVNSRASRVNLPLLSPSDARTYCSTVRNKVLDTLDGLDNDDTGFNFGLVISHENQHDETMLQALNLRTGSPLMDRGSALPSGRAGVAGESVLVPGGEFVLGVDAVSEPHSLDNERNAHVVDLPAFRIGRVPVTNGEWRQFIDDGGYQQQRWWSDRGWTHRQEAGLTAPQFWNLDGTRTRFGHVEEIPADEPVQHITYFEAEAYAAWTGARLPTEVEWEKAAAWDPAAGKKRRFPWGASEPTEHLANLGGDALRPAPVGAYPAGASAYGAEQMLGDVWEWTSSPLRPWAGFTPMLYEQYSQPFFDGDYKVLRGGSWAVAPSTLRPSFRNWDHPIRRQIFSGVRLAWDA</sequence>
<feature type="binding site" evidence="4">
    <location>
        <position position="45"/>
    </location>
    <ligand>
        <name>Fe cation</name>
        <dbReference type="ChEBI" id="CHEBI:24875"/>
    </ligand>
</feature>
<reference evidence="8" key="1">
    <citation type="submission" date="2018-05" db="EMBL/GenBank/DDBJ databases">
        <authorList>
            <person name="Deangelis K."/>
            <person name="Huntemann M."/>
            <person name="Clum A."/>
            <person name="Pillay M."/>
            <person name="Palaniappan K."/>
            <person name="Varghese N."/>
            <person name="Mikhailova N."/>
            <person name="Stamatis D."/>
            <person name="Reddy T."/>
            <person name="Daum C."/>
            <person name="Shapiro N."/>
            <person name="Ivanova N."/>
            <person name="Kyrpides N."/>
            <person name="Woyke T."/>
        </authorList>
    </citation>
    <scope>NUCLEOTIDE SEQUENCE [LARGE SCALE GENOMIC DNA]</scope>
    <source>
        <strain evidence="8">GAS496</strain>
    </source>
</reference>
<evidence type="ECO:0000256" key="2">
    <source>
        <dbReference type="ARBA" id="ARBA00023004"/>
    </source>
</evidence>
<dbReference type="Pfam" id="PF03781">
    <property type="entry name" value="FGE-sulfatase"/>
    <property type="match status" value="1"/>
</dbReference>
<dbReference type="EMBL" id="QJJU01000001">
    <property type="protein sequence ID" value="PXX13299.1"/>
    <property type="molecule type" value="Genomic_DNA"/>
</dbReference>
<feature type="domain" description="DinB-like" evidence="6">
    <location>
        <begin position="10"/>
        <end position="135"/>
    </location>
</feature>
<dbReference type="EC" id="1.14.99.50" evidence="4"/>
<dbReference type="Pfam" id="PF12867">
    <property type="entry name" value="DinB_2"/>
    <property type="match status" value="1"/>
</dbReference>
<keyword evidence="2 4" id="KW-0408">Iron</keyword>
<reference evidence="7 8" key="2">
    <citation type="submission" date="2018-06" db="EMBL/GenBank/DDBJ databases">
        <title>Sequencing of bacterial isolates from soil warming experiment in Harvard Forest, Massachusetts, USA.</title>
        <authorList>
            <person name="Deangelis K.PhD."/>
        </authorList>
    </citation>
    <scope>NUCLEOTIDE SEQUENCE [LARGE SCALE GENOMIC DNA]</scope>
    <source>
        <strain evidence="7 8">GAS496</strain>
    </source>
</reference>
<comment type="function">
    <text evidence="4">Catalyzes the oxidative sulfurization of hercynine (N-alpha,N-alpha,N-alpha-trimethyl-L-histidine) into hercynyl-gamma-L-glutamyl-L-cysteine sulfoxide, a step in the biosynthesis pathway of ergothioneine.</text>
</comment>
<dbReference type="SUPFAM" id="SSF109854">
    <property type="entry name" value="DinB/YfiT-like putative metalloenzymes"/>
    <property type="match status" value="1"/>
</dbReference>
<keyword evidence="4" id="KW-0503">Monooxygenase</keyword>
<dbReference type="InterPro" id="IPR016187">
    <property type="entry name" value="CTDL_fold"/>
</dbReference>
<feature type="binding site" evidence="4">
    <location>
        <position position="132"/>
    </location>
    <ligand>
        <name>Fe cation</name>
        <dbReference type="ChEBI" id="CHEBI:24875"/>
    </ligand>
</feature>
<evidence type="ECO:0000259" key="6">
    <source>
        <dbReference type="Pfam" id="PF12867"/>
    </source>
</evidence>
<comment type="pathway">
    <text evidence="3 4">Amino-acid biosynthesis; ergothioneine biosynthesis.</text>
</comment>
<dbReference type="InterPro" id="IPR051043">
    <property type="entry name" value="Sulfatase_Mod_Factor_Kinase"/>
</dbReference>
<dbReference type="InterPro" id="IPR005532">
    <property type="entry name" value="SUMF_dom"/>
</dbReference>
<dbReference type="RefSeq" id="WP_110314421.1">
    <property type="nucleotide sequence ID" value="NZ_QJJU01000001.1"/>
</dbReference>
<accession>A0A318HNC1</accession>
<feature type="binding site" evidence="4">
    <location>
        <position position="410"/>
    </location>
    <ligand>
        <name>gamma-L-glutamyl-L-cysteine</name>
        <dbReference type="ChEBI" id="CHEBI:58173"/>
    </ligand>
</feature>
<dbReference type="Gene3D" id="3.90.1580.10">
    <property type="entry name" value="paralog of FGE (formylglycine-generating enzyme)"/>
    <property type="match status" value="1"/>
</dbReference>
<dbReference type="InterPro" id="IPR034660">
    <property type="entry name" value="DinB/YfiT-like"/>
</dbReference>
<dbReference type="InterPro" id="IPR024775">
    <property type="entry name" value="DinB-like"/>
</dbReference>
<dbReference type="AlphaFoldDB" id="A0A318HNC1"/>
<dbReference type="NCBIfam" id="TIGR03440">
    <property type="entry name" value="egtB_TIGR03440"/>
    <property type="match status" value="1"/>
</dbReference>
<comment type="catalytic activity">
    <reaction evidence="4">
        <text>gamma-L-glutamyl-L-cysteine + hercynine + O2 = gamma-L-glutamyl-hercynylcysteine S-oxide + H2O</text>
        <dbReference type="Rhea" id="RHEA:42672"/>
        <dbReference type="ChEBI" id="CHEBI:15377"/>
        <dbReference type="ChEBI" id="CHEBI:15379"/>
        <dbReference type="ChEBI" id="CHEBI:15781"/>
        <dbReference type="ChEBI" id="CHEBI:58173"/>
        <dbReference type="ChEBI" id="CHEBI:82703"/>
        <dbReference type="EC" id="1.14.99.50"/>
    </reaction>
</comment>
<organism evidence="7 8">
    <name type="scientific">Mycolicibacterium moriokaense</name>
    <dbReference type="NCBI Taxonomy" id="39691"/>
    <lineage>
        <taxon>Bacteria</taxon>
        <taxon>Bacillati</taxon>
        <taxon>Actinomycetota</taxon>
        <taxon>Actinomycetes</taxon>
        <taxon>Mycobacteriales</taxon>
        <taxon>Mycobacteriaceae</taxon>
        <taxon>Mycolicibacterium</taxon>
    </lineage>
</organism>
<dbReference type="HAMAP" id="MF_02035">
    <property type="entry name" value="EgtB"/>
    <property type="match status" value="1"/>
</dbReference>
<evidence type="ECO:0000259" key="5">
    <source>
        <dbReference type="Pfam" id="PF03781"/>
    </source>
</evidence>
<dbReference type="InterPro" id="IPR017806">
    <property type="entry name" value="EgtB"/>
</dbReference>
<dbReference type="OrthoDB" id="9768004at2"/>
<dbReference type="InterPro" id="IPR032890">
    <property type="entry name" value="EgtB_Actinobacteria"/>
</dbReference>
<gene>
    <name evidence="4" type="primary">egtB</name>
    <name evidence="7" type="ORF">C8E89_101454</name>
</gene>
<feature type="binding site" evidence="4">
    <location>
        <position position="128"/>
    </location>
    <ligand>
        <name>Fe cation</name>
        <dbReference type="ChEBI" id="CHEBI:24875"/>
    </ligand>
</feature>
<name>A0A318HNC1_9MYCO</name>
<feature type="domain" description="Sulfatase-modifying factor enzyme-like" evidence="5">
    <location>
        <begin position="165"/>
        <end position="421"/>
    </location>
</feature>